<dbReference type="Proteomes" id="UP001426770">
    <property type="component" value="Unassembled WGS sequence"/>
</dbReference>
<organism evidence="2 3">
    <name type="scientific">Demequina sediminis</name>
    <dbReference type="NCBI Taxonomy" id="1930058"/>
    <lineage>
        <taxon>Bacteria</taxon>
        <taxon>Bacillati</taxon>
        <taxon>Actinomycetota</taxon>
        <taxon>Actinomycetes</taxon>
        <taxon>Micrococcales</taxon>
        <taxon>Demequinaceae</taxon>
        <taxon>Demequina</taxon>
    </lineage>
</organism>
<dbReference type="Pfam" id="PF09359">
    <property type="entry name" value="VTC"/>
    <property type="match status" value="1"/>
</dbReference>
<comment type="caution">
    <text evidence="2">The sequence shown here is derived from an EMBL/GenBank/DDBJ whole genome shotgun (WGS) entry which is preliminary data.</text>
</comment>
<dbReference type="Gene3D" id="3.20.100.30">
    <property type="entry name" value="VTC, catalytic tunnel domain"/>
    <property type="match status" value="1"/>
</dbReference>
<keyword evidence="3" id="KW-1185">Reference proteome</keyword>
<dbReference type="InterPro" id="IPR018966">
    <property type="entry name" value="VTC_domain"/>
</dbReference>
<feature type="domain" description="VTC" evidence="1">
    <location>
        <begin position="28"/>
        <end position="230"/>
    </location>
</feature>
<dbReference type="EMBL" id="BAABRR010000003">
    <property type="protein sequence ID" value="GAA5518380.1"/>
    <property type="molecule type" value="Genomic_DNA"/>
</dbReference>
<evidence type="ECO:0000313" key="2">
    <source>
        <dbReference type="EMBL" id="GAA5518380.1"/>
    </source>
</evidence>
<name>A0ABP9WEW4_9MICO</name>
<accession>A0ABP9WEW4</accession>
<dbReference type="InterPro" id="IPR042267">
    <property type="entry name" value="VTC_sf"/>
</dbReference>
<gene>
    <name evidence="2" type="ORF">Lsed01_00805</name>
</gene>
<protein>
    <recommendedName>
        <fullName evidence="1">VTC domain-containing protein</fullName>
    </recommendedName>
</protein>
<proteinExistence type="predicted"/>
<dbReference type="RefSeq" id="WP_345378702.1">
    <property type="nucleotide sequence ID" value="NZ_BAABRR010000003.1"/>
</dbReference>
<evidence type="ECO:0000313" key="3">
    <source>
        <dbReference type="Proteomes" id="UP001426770"/>
    </source>
</evidence>
<reference evidence="2 3" key="1">
    <citation type="submission" date="2024-02" db="EMBL/GenBank/DDBJ databases">
        <title>Lysinimicrobium sediminis NBRC 112286.</title>
        <authorList>
            <person name="Ichikawa N."/>
            <person name="Katano-Makiyama Y."/>
            <person name="Hidaka K."/>
        </authorList>
    </citation>
    <scope>NUCLEOTIDE SEQUENCE [LARGE SCALE GENOMIC DNA]</scope>
    <source>
        <strain evidence="2 3">NBRC 112286</strain>
    </source>
</reference>
<dbReference type="CDD" id="cd07750">
    <property type="entry name" value="PolyPPase_VTC_like"/>
    <property type="match status" value="1"/>
</dbReference>
<sequence>MTAWEERLADLPSVALAQLESEAALLTRVDRKYIVAPAVWADVMAAIPAMRALEIDGARDFGYSSIYFDTPELESYAAAAHRRPSRYKVRIREYLDTGGRSIEVKLRSAKGETVKHREWLPEGAARDRRLDGPAREFVAGFPQVAPAVDRLEAVLATHYRRSTLVLDGSRVTIDRDVTAIDTDGAHLHFGDAIIVETKTARRAGDVDRALWARGVRPARVSKYCTSLAALQRELPANRWARTMRRHLSPTPAPAA</sequence>
<evidence type="ECO:0000259" key="1">
    <source>
        <dbReference type="Pfam" id="PF09359"/>
    </source>
</evidence>